<gene>
    <name evidence="2" type="ORF">EII38_04885</name>
</gene>
<dbReference type="InterPro" id="IPR016181">
    <property type="entry name" value="Acyl_CoA_acyltransferase"/>
</dbReference>
<dbReference type="EMBL" id="RQZA01000003">
    <property type="protein sequence ID" value="RRD31559.1"/>
    <property type="molecule type" value="Genomic_DNA"/>
</dbReference>
<evidence type="ECO:0000259" key="1">
    <source>
        <dbReference type="PROSITE" id="PS51186"/>
    </source>
</evidence>
<dbReference type="PROSITE" id="PS51186">
    <property type="entry name" value="GNAT"/>
    <property type="match status" value="1"/>
</dbReference>
<dbReference type="Gene3D" id="3.40.630.30">
    <property type="match status" value="1"/>
</dbReference>
<protein>
    <submittedName>
        <fullName evidence="2">N-acetyltransferase</fullName>
    </submittedName>
</protein>
<reference evidence="2 3" key="1">
    <citation type="submission" date="2018-11" db="EMBL/GenBank/DDBJ databases">
        <title>Genomes From Bacteria Associated with the Canine Oral Cavity: a Test Case for Automated Genome-Based Taxonomic Assignment.</title>
        <authorList>
            <person name="Coil D.A."/>
            <person name="Jospin G."/>
            <person name="Darling A.E."/>
            <person name="Wallis C."/>
            <person name="Davis I.J."/>
            <person name="Harris S."/>
            <person name="Eisen J.A."/>
            <person name="Holcombe L.J."/>
            <person name="O'Flynn C."/>
        </authorList>
    </citation>
    <scope>NUCLEOTIDE SEQUENCE [LARGE SCALE GENOMIC DNA]</scope>
    <source>
        <strain evidence="2 3">OH4621_COT-116</strain>
    </source>
</reference>
<dbReference type="Proteomes" id="UP000281771">
    <property type="component" value="Unassembled WGS sequence"/>
</dbReference>
<evidence type="ECO:0000313" key="3">
    <source>
        <dbReference type="Proteomes" id="UP000281771"/>
    </source>
</evidence>
<evidence type="ECO:0000313" key="2">
    <source>
        <dbReference type="EMBL" id="RRD31559.1"/>
    </source>
</evidence>
<dbReference type="AlphaFoldDB" id="A0A3P1VBM2"/>
<comment type="caution">
    <text evidence="2">The sequence shown here is derived from an EMBL/GenBank/DDBJ whole genome shotgun (WGS) entry which is preliminary data.</text>
</comment>
<keyword evidence="2" id="KW-0808">Transferase</keyword>
<accession>A0A3P1VBM2</accession>
<keyword evidence="3" id="KW-1185">Reference proteome</keyword>
<name>A0A3P1VBM2_9STRE</name>
<feature type="domain" description="N-acetyltransferase" evidence="1">
    <location>
        <begin position="4"/>
        <end position="127"/>
    </location>
</feature>
<organism evidence="2 3">
    <name type="scientific">Streptococcus minor</name>
    <dbReference type="NCBI Taxonomy" id="229549"/>
    <lineage>
        <taxon>Bacteria</taxon>
        <taxon>Bacillati</taxon>
        <taxon>Bacillota</taxon>
        <taxon>Bacilli</taxon>
        <taxon>Lactobacillales</taxon>
        <taxon>Streptococcaceae</taxon>
        <taxon>Streptococcus</taxon>
    </lineage>
</organism>
<dbReference type="RefSeq" id="WP_124776521.1">
    <property type="nucleotide sequence ID" value="NZ_RQZA01000003.1"/>
</dbReference>
<dbReference type="SUPFAM" id="SSF55729">
    <property type="entry name" value="Acyl-CoA N-acyltransferases (Nat)"/>
    <property type="match status" value="1"/>
</dbReference>
<proteinExistence type="predicted"/>
<dbReference type="InterPro" id="IPR000182">
    <property type="entry name" value="GNAT_dom"/>
</dbReference>
<dbReference type="Pfam" id="PF00583">
    <property type="entry name" value="Acetyltransf_1"/>
    <property type="match status" value="1"/>
</dbReference>
<dbReference type="GO" id="GO:0016747">
    <property type="term" value="F:acyltransferase activity, transferring groups other than amino-acyl groups"/>
    <property type="evidence" value="ECO:0007669"/>
    <property type="project" value="InterPro"/>
</dbReference>
<dbReference type="CDD" id="cd04301">
    <property type="entry name" value="NAT_SF"/>
    <property type="match status" value="1"/>
</dbReference>
<dbReference type="STRING" id="1123309.GCA_000377005_00777"/>
<sequence>MSVVKIRSQEPSDGPALFQLYAQQGWDSFSQELLEQLLTASHWLMLEQEGQIIGSARYLTDGLRTVYLCELLVKAEYRRQGYGSQLMAELRRRYPGLRIDLISGADIFYDSLKMTRRGMGYRSKPEI</sequence>